<accession>A0A6I0F9M0</accession>
<name>A0A6I0F9M0_9FIRM</name>
<dbReference type="EMBL" id="WBZC01000037">
    <property type="protein sequence ID" value="KAB3533845.1"/>
    <property type="molecule type" value="Genomic_DNA"/>
</dbReference>
<evidence type="ECO:0000313" key="2">
    <source>
        <dbReference type="EMBL" id="KAB3533845.1"/>
    </source>
</evidence>
<comment type="caution">
    <text evidence="2">The sequence shown here is derived from an EMBL/GenBank/DDBJ whole genome shotgun (WGS) entry which is preliminary data.</text>
</comment>
<reference evidence="2 3" key="1">
    <citation type="submission" date="2019-10" db="EMBL/GenBank/DDBJ databases">
        <title>Alkaliphilus serpentinus sp. nov. and Alkaliphilus pronyensis sp. nov., two novel anaerobic alkaliphilic species isolated from the serpentinized-hosted hydrothermal field of the Prony Bay (New Caledonia).</title>
        <authorList>
            <person name="Postec A."/>
        </authorList>
    </citation>
    <scope>NUCLEOTIDE SEQUENCE [LARGE SCALE GENOMIC DNA]</scope>
    <source>
        <strain evidence="2 3">LacV</strain>
    </source>
</reference>
<dbReference type="Pfam" id="PF04492">
    <property type="entry name" value="Phage_rep_O"/>
    <property type="match status" value="1"/>
</dbReference>
<dbReference type="InterPro" id="IPR006497">
    <property type="entry name" value="Phage_lambda_VrpO_N"/>
</dbReference>
<dbReference type="OrthoDB" id="1938644at2"/>
<sequence>MSNVQLENGYTRIANEILEIICLAKLNATQLKILLCIIRYTYGFGRKEHEISLSFISKATNVSKRHISSELNKLIEMNIVLVTKEHTDIQSRKLKLNKKYETWVRCGTILQQVSNTTTDEEVQDTPVEEFFHTPVEESFHQEIKYLNKYKEKDIFILNYWNDKGIVKHSLTDAMVKHIKAALKKHSKEEIIKAIDNYKVVYSDKNYYYNHIWRLDKFLKQANGLPNFLEDGQVWLNYNQSIGNIETEEINPIYNVNGR</sequence>
<dbReference type="InterPro" id="IPR036388">
    <property type="entry name" value="WH-like_DNA-bd_sf"/>
</dbReference>
<dbReference type="SUPFAM" id="SSF46785">
    <property type="entry name" value="Winged helix' DNA-binding domain"/>
    <property type="match status" value="1"/>
</dbReference>
<dbReference type="Proteomes" id="UP000432715">
    <property type="component" value="Unassembled WGS sequence"/>
</dbReference>
<dbReference type="AlphaFoldDB" id="A0A6I0F9M0"/>
<dbReference type="NCBIfam" id="TIGR01610">
    <property type="entry name" value="phage_O_Nterm"/>
    <property type="match status" value="1"/>
</dbReference>
<feature type="domain" description="Bacteriophage lambda Replication protein O N-terminal" evidence="1">
    <location>
        <begin position="4"/>
        <end position="103"/>
    </location>
</feature>
<evidence type="ECO:0000313" key="3">
    <source>
        <dbReference type="Proteomes" id="UP000432715"/>
    </source>
</evidence>
<dbReference type="RefSeq" id="WP_151861523.1">
    <property type="nucleotide sequence ID" value="NZ_WBZC01000037.1"/>
</dbReference>
<evidence type="ECO:0000259" key="1">
    <source>
        <dbReference type="Pfam" id="PF04492"/>
    </source>
</evidence>
<dbReference type="GO" id="GO:0006260">
    <property type="term" value="P:DNA replication"/>
    <property type="evidence" value="ECO:0007669"/>
    <property type="project" value="InterPro"/>
</dbReference>
<keyword evidence="3" id="KW-1185">Reference proteome</keyword>
<dbReference type="Gene3D" id="1.10.10.10">
    <property type="entry name" value="Winged helix-like DNA-binding domain superfamily/Winged helix DNA-binding domain"/>
    <property type="match status" value="1"/>
</dbReference>
<gene>
    <name evidence="2" type="ORF">F8154_10275</name>
</gene>
<organism evidence="2 3">
    <name type="scientific">Alkaliphilus pronyensis</name>
    <dbReference type="NCBI Taxonomy" id="1482732"/>
    <lineage>
        <taxon>Bacteria</taxon>
        <taxon>Bacillati</taxon>
        <taxon>Bacillota</taxon>
        <taxon>Clostridia</taxon>
        <taxon>Peptostreptococcales</taxon>
        <taxon>Natronincolaceae</taxon>
        <taxon>Alkaliphilus</taxon>
    </lineage>
</organism>
<proteinExistence type="predicted"/>
<protein>
    <submittedName>
        <fullName evidence="2">Replication protein</fullName>
    </submittedName>
</protein>
<dbReference type="InterPro" id="IPR036390">
    <property type="entry name" value="WH_DNA-bd_sf"/>
</dbReference>